<reference evidence="7" key="1">
    <citation type="journal article" date="2020" name="Stud. Mycol.">
        <title>101 Dothideomycetes genomes: a test case for predicting lifestyles and emergence of pathogens.</title>
        <authorList>
            <person name="Haridas S."/>
            <person name="Albert R."/>
            <person name="Binder M."/>
            <person name="Bloem J."/>
            <person name="Labutti K."/>
            <person name="Salamov A."/>
            <person name="Andreopoulos B."/>
            <person name="Baker S."/>
            <person name="Barry K."/>
            <person name="Bills G."/>
            <person name="Bluhm B."/>
            <person name="Cannon C."/>
            <person name="Castanera R."/>
            <person name="Culley D."/>
            <person name="Daum C."/>
            <person name="Ezra D."/>
            <person name="Gonzalez J."/>
            <person name="Henrissat B."/>
            <person name="Kuo A."/>
            <person name="Liang C."/>
            <person name="Lipzen A."/>
            <person name="Lutzoni F."/>
            <person name="Magnuson J."/>
            <person name="Mondo S."/>
            <person name="Nolan M."/>
            <person name="Ohm R."/>
            <person name="Pangilinan J."/>
            <person name="Park H.-J."/>
            <person name="Ramirez L."/>
            <person name="Alfaro M."/>
            <person name="Sun H."/>
            <person name="Tritt A."/>
            <person name="Yoshinaga Y."/>
            <person name="Zwiers L.-H."/>
            <person name="Turgeon B."/>
            <person name="Goodwin S."/>
            <person name="Spatafora J."/>
            <person name="Crous P."/>
            <person name="Grigoriev I."/>
        </authorList>
    </citation>
    <scope>NUCLEOTIDE SEQUENCE</scope>
    <source>
        <strain evidence="7">CBS 116435</strain>
    </source>
</reference>
<dbReference type="OrthoDB" id="1898560at2759"/>
<dbReference type="InterPro" id="IPR039790">
    <property type="entry name" value="CHRD1"/>
</dbReference>
<evidence type="ECO:0000256" key="1">
    <source>
        <dbReference type="ARBA" id="ARBA00022723"/>
    </source>
</evidence>
<feature type="domain" description="CHORD" evidence="6">
    <location>
        <begin position="5"/>
        <end position="64"/>
    </location>
</feature>
<dbReference type="Gene3D" id="2.60.40.790">
    <property type="match status" value="1"/>
</dbReference>
<dbReference type="EMBL" id="MU003780">
    <property type="protein sequence ID" value="KAF2722792.1"/>
    <property type="molecule type" value="Genomic_DNA"/>
</dbReference>
<organism evidence="7 8">
    <name type="scientific">Polychaeton citri CBS 116435</name>
    <dbReference type="NCBI Taxonomy" id="1314669"/>
    <lineage>
        <taxon>Eukaryota</taxon>
        <taxon>Fungi</taxon>
        <taxon>Dikarya</taxon>
        <taxon>Ascomycota</taxon>
        <taxon>Pezizomycotina</taxon>
        <taxon>Dothideomycetes</taxon>
        <taxon>Dothideomycetidae</taxon>
        <taxon>Capnodiales</taxon>
        <taxon>Capnodiaceae</taxon>
        <taxon>Polychaeton</taxon>
    </lineage>
</organism>
<dbReference type="InterPro" id="IPR008978">
    <property type="entry name" value="HSP20-like_chaperone"/>
</dbReference>
<dbReference type="GO" id="GO:0046872">
    <property type="term" value="F:metal ion binding"/>
    <property type="evidence" value="ECO:0007669"/>
    <property type="project" value="UniProtKB-KW"/>
</dbReference>
<accession>A0A9P4Q8Y8</accession>
<protein>
    <submittedName>
        <fullName evidence="7">Chord-domain-containing protein</fullName>
    </submittedName>
</protein>
<keyword evidence="8" id="KW-1185">Reference proteome</keyword>
<evidence type="ECO:0000256" key="2">
    <source>
        <dbReference type="ARBA" id="ARBA00022737"/>
    </source>
</evidence>
<keyword evidence="1" id="KW-0479">Metal-binding</keyword>
<evidence type="ECO:0000256" key="4">
    <source>
        <dbReference type="SAM" id="MobiDB-lite"/>
    </source>
</evidence>
<feature type="domain" description="CS" evidence="5">
    <location>
        <begin position="213"/>
        <end position="303"/>
    </location>
</feature>
<evidence type="ECO:0000259" key="6">
    <source>
        <dbReference type="PROSITE" id="PS51401"/>
    </source>
</evidence>
<dbReference type="PROSITE" id="PS51401">
    <property type="entry name" value="CHORD"/>
    <property type="match status" value="2"/>
</dbReference>
<dbReference type="Gene3D" id="4.10.1130.20">
    <property type="match status" value="2"/>
</dbReference>
<feature type="domain" description="CHORD" evidence="6">
    <location>
        <begin position="137"/>
        <end position="198"/>
    </location>
</feature>
<keyword evidence="3" id="KW-0862">Zinc</keyword>
<evidence type="ECO:0000256" key="3">
    <source>
        <dbReference type="ARBA" id="ARBA00022833"/>
    </source>
</evidence>
<name>A0A9P4Q8Y8_9PEZI</name>
<feature type="compositionally biased region" description="Basic and acidic residues" evidence="4">
    <location>
        <begin position="78"/>
        <end position="90"/>
    </location>
</feature>
<dbReference type="SUPFAM" id="SSF49764">
    <property type="entry name" value="HSP20-like chaperones"/>
    <property type="match status" value="1"/>
</dbReference>
<dbReference type="Pfam" id="PF04968">
    <property type="entry name" value="CHORD"/>
    <property type="match status" value="2"/>
</dbReference>
<evidence type="ECO:0000259" key="5">
    <source>
        <dbReference type="PROSITE" id="PS51203"/>
    </source>
</evidence>
<dbReference type="PANTHER" id="PTHR46983:SF3">
    <property type="entry name" value="CHPADIPLOID STATE MAINTENANCE PROTEIN CHPA"/>
    <property type="match status" value="1"/>
</dbReference>
<keyword evidence="2" id="KW-0677">Repeat</keyword>
<dbReference type="PROSITE" id="PS51203">
    <property type="entry name" value="CS"/>
    <property type="match status" value="1"/>
</dbReference>
<dbReference type="InterPro" id="IPR007052">
    <property type="entry name" value="CS_dom"/>
</dbReference>
<dbReference type="AlphaFoldDB" id="A0A9P4Q8Y8"/>
<dbReference type="Pfam" id="PF04969">
    <property type="entry name" value="CS"/>
    <property type="match status" value="1"/>
</dbReference>
<feature type="compositionally biased region" description="Low complexity" evidence="4">
    <location>
        <begin position="105"/>
        <end position="116"/>
    </location>
</feature>
<feature type="region of interest" description="Disordered" evidence="4">
    <location>
        <begin position="61"/>
        <end position="139"/>
    </location>
</feature>
<dbReference type="PANTHER" id="PTHR46983">
    <property type="entry name" value="CYSTEINE AND HISTIDINE-RICH DOMAIN-CONTAINING PROTEIN 1"/>
    <property type="match status" value="1"/>
</dbReference>
<gene>
    <name evidence="7" type="ORF">K431DRAFT_265888</name>
</gene>
<dbReference type="Proteomes" id="UP000799441">
    <property type="component" value="Unassembled WGS sequence"/>
</dbReference>
<evidence type="ECO:0000313" key="8">
    <source>
        <dbReference type="Proteomes" id="UP000799441"/>
    </source>
</evidence>
<proteinExistence type="predicted"/>
<dbReference type="InterPro" id="IPR007051">
    <property type="entry name" value="CHORD_dom"/>
</dbReference>
<evidence type="ECO:0000313" key="7">
    <source>
        <dbReference type="EMBL" id="KAF2722792.1"/>
    </source>
</evidence>
<sequence>MSMKCVHKGCGKTLPSAEFETDICVYHPNEPDFHEGQKGWKCCKPRVLTFDEFLEIPPCTRGQHSAVDDTPKPQPKPSADDLNDKVKALNERASLPSPVARLPQATAAPARATPTPKSEVVDESDDPDTPVPDGAACRRRGCGQTYKASQDRSQEECVHHPGVPIFHEGTKGNSCCKPRMLDFDDFLKIKGCTTKPRHLFVGKKKDPNVEEEIKDPKFDFYQTAVAVNAALFVKKIDKERSKMEFVDETTVDLDLHTTDRKRYKTLLTLFAPIKAEESSFKIMGTKLELSLVKASAVGWPVLRADDKHTGEIIQAGRAGTV</sequence>
<dbReference type="CDD" id="cd06466">
    <property type="entry name" value="p23_CS_SGT1_like"/>
    <property type="match status" value="1"/>
</dbReference>
<comment type="caution">
    <text evidence="7">The sequence shown here is derived from an EMBL/GenBank/DDBJ whole genome shotgun (WGS) entry which is preliminary data.</text>
</comment>